<keyword evidence="4" id="KW-1185">Reference proteome</keyword>
<reference evidence="3 4" key="1">
    <citation type="submission" date="2021-03" db="EMBL/GenBank/DDBJ databases">
        <title>Genomic and phenotypic characterization of Chloracidobacterium isolates provides evidence for multiple species.</title>
        <authorList>
            <person name="Saini M.K."/>
            <person name="Costas A.M.G."/>
            <person name="Tank M."/>
            <person name="Bryant D.A."/>
        </authorList>
    </citation>
    <scope>NUCLEOTIDE SEQUENCE [LARGE SCALE GENOMIC DNA]</scope>
    <source>
        <strain evidence="3 4">N</strain>
    </source>
</reference>
<evidence type="ECO:0000313" key="4">
    <source>
        <dbReference type="Proteomes" id="UP000677668"/>
    </source>
</evidence>
<dbReference type="EMBL" id="CP072643">
    <property type="protein sequence ID" value="QUV95108.1"/>
    <property type="molecule type" value="Genomic_DNA"/>
</dbReference>
<evidence type="ECO:0000259" key="2">
    <source>
        <dbReference type="PROSITE" id="PS51708"/>
    </source>
</evidence>
<dbReference type="Pfam" id="PF01928">
    <property type="entry name" value="CYTH"/>
    <property type="match status" value="1"/>
</dbReference>
<accession>A0ABX8B2A3</accession>
<gene>
    <name evidence="3" type="ORF">J8C05_13870</name>
</gene>
<dbReference type="Proteomes" id="UP000677668">
    <property type="component" value="Chromosome 2"/>
</dbReference>
<dbReference type="PROSITE" id="PS51707">
    <property type="entry name" value="CYTH"/>
    <property type="match status" value="1"/>
</dbReference>
<organism evidence="3 4">
    <name type="scientific">Chloracidobacterium sp. N</name>
    <dbReference type="NCBI Taxonomy" id="2821540"/>
    <lineage>
        <taxon>Bacteria</taxon>
        <taxon>Pseudomonadati</taxon>
        <taxon>Acidobacteriota</taxon>
        <taxon>Terriglobia</taxon>
        <taxon>Terriglobales</taxon>
        <taxon>Acidobacteriaceae</taxon>
        <taxon>Chloracidobacterium</taxon>
        <taxon>Chloracidobacterium aggregatum</taxon>
    </lineage>
</organism>
<dbReference type="RefSeq" id="WP_211423348.1">
    <property type="nucleotide sequence ID" value="NZ_CP072643.1"/>
</dbReference>
<dbReference type="SMART" id="SM01118">
    <property type="entry name" value="CYTH"/>
    <property type="match status" value="1"/>
</dbReference>
<dbReference type="InterPro" id="IPR033469">
    <property type="entry name" value="CYTH-like_dom_sf"/>
</dbReference>
<dbReference type="CDD" id="cd07756">
    <property type="entry name" value="CYTH-like_Pase_CHAD"/>
    <property type="match status" value="1"/>
</dbReference>
<dbReference type="PROSITE" id="PS51708">
    <property type="entry name" value="CHAD"/>
    <property type="match status" value="1"/>
</dbReference>
<dbReference type="SUPFAM" id="SSF55154">
    <property type="entry name" value="CYTH-like phosphatases"/>
    <property type="match status" value="1"/>
</dbReference>
<evidence type="ECO:0000259" key="1">
    <source>
        <dbReference type="PROSITE" id="PS51707"/>
    </source>
</evidence>
<protein>
    <submittedName>
        <fullName evidence="3">CHAD domain-containing protein</fullName>
    </submittedName>
</protein>
<name>A0ABX8B2A3_9BACT</name>
<dbReference type="Gene3D" id="2.40.320.10">
    <property type="entry name" value="Hypothetical Protein Pfu-838710-001"/>
    <property type="match status" value="1"/>
</dbReference>
<dbReference type="InterPro" id="IPR023577">
    <property type="entry name" value="CYTH_domain"/>
</dbReference>
<dbReference type="InterPro" id="IPR039013">
    <property type="entry name" value="YgiF"/>
</dbReference>
<dbReference type="SMART" id="SM00880">
    <property type="entry name" value="CHAD"/>
    <property type="match status" value="1"/>
</dbReference>
<dbReference type="InterPro" id="IPR007899">
    <property type="entry name" value="CHAD_dom"/>
</dbReference>
<dbReference type="PANTHER" id="PTHR39569:SF1">
    <property type="entry name" value="INORGANIC TRIPHOSPHATASE"/>
    <property type="match status" value="1"/>
</dbReference>
<dbReference type="PANTHER" id="PTHR39569">
    <property type="entry name" value="INORGANIC TRIPHOSPHATASE"/>
    <property type="match status" value="1"/>
</dbReference>
<dbReference type="Pfam" id="PF05235">
    <property type="entry name" value="CHAD"/>
    <property type="match status" value="1"/>
</dbReference>
<sequence length="521" mass="58271">MGRSVNAPEVATAAAPVEIEIKLALSPRLMPRFRRHPLLRQAARSRAKLYTLYVDTPDVALLRQGIALRLRRSGRRWLQTLKAGAGSSGLLAERPEWEMPVSGKRLKLDLLPAEARSLLPPEAAASLAPCFETEVWRDTWQLNHEGALIEVALDRGEVRAGTRVCPVAEVELELRSGDLPPLFDIAERLAADLPFQLEPRSKAQRGYQLVGALPCTPVKASPPLLLLDAPASVSFQHIVRSCMRQFEANLPGLLSTSDPDPEFIHQMRVALRRMRAAIGLLRFMGYAKPDWLGELKWLMGELSVARDWDVLVTETLPRIQAHLPQPERLAVLLEAAEAQRRAANDRARAVVTSPRLVPLWLKVERELALLPVSPATTADWSRAALRRRRRQLVRLGARLHELDATERHAMRIAAKKLRYSAEFFAVWHPKAARRFIRHLADLQDVLGVLNDAAVTARLLSELAPAGEAASREAVGLVMGFLACEQAYRLARLEQLWREFHDIPPYWKKGKPPLPADVHAEG</sequence>
<dbReference type="Gene3D" id="1.40.20.10">
    <property type="entry name" value="CHAD domain"/>
    <property type="match status" value="1"/>
</dbReference>
<feature type="domain" description="CYTH" evidence="1">
    <location>
        <begin position="16"/>
        <end position="213"/>
    </location>
</feature>
<proteinExistence type="predicted"/>
<dbReference type="InterPro" id="IPR038186">
    <property type="entry name" value="CHAD_dom_sf"/>
</dbReference>
<feature type="domain" description="CHAD" evidence="2">
    <location>
        <begin position="228"/>
        <end position="504"/>
    </location>
</feature>
<evidence type="ECO:0000313" key="3">
    <source>
        <dbReference type="EMBL" id="QUV95108.1"/>
    </source>
</evidence>